<dbReference type="InterPro" id="IPR040442">
    <property type="entry name" value="Pyrv_kinase-like_dom_sf"/>
</dbReference>
<proteinExistence type="predicted"/>
<dbReference type="SUPFAM" id="SSF51621">
    <property type="entry name" value="Phosphoenolpyruvate/pyruvate domain"/>
    <property type="match status" value="1"/>
</dbReference>
<dbReference type="GO" id="GO:0003824">
    <property type="term" value="F:catalytic activity"/>
    <property type="evidence" value="ECO:0007669"/>
    <property type="project" value="InterPro"/>
</dbReference>
<dbReference type="EMBL" id="VEPZ02000981">
    <property type="protein sequence ID" value="KAE8705546.1"/>
    <property type="molecule type" value="Genomic_DNA"/>
</dbReference>
<evidence type="ECO:0000313" key="1">
    <source>
        <dbReference type="EMBL" id="KAE8705546.1"/>
    </source>
</evidence>
<keyword evidence="2" id="KW-1185">Reference proteome</keyword>
<comment type="caution">
    <text evidence="1">The sequence shown here is derived from an EMBL/GenBank/DDBJ whole genome shotgun (WGS) entry which is preliminary data.</text>
</comment>
<dbReference type="Gene3D" id="3.20.20.60">
    <property type="entry name" value="Phosphoenolpyruvate-binding domains"/>
    <property type="match status" value="1"/>
</dbReference>
<gene>
    <name evidence="1" type="ORF">F3Y22_tig00110422pilonHSYRG00044</name>
</gene>
<accession>A0A6A3AN08</accession>
<sequence>MSLKHHKSNSAAAQSLSFEDVADFFSLPLDDAASTLGVLVEAPRNDDEFKEIGRHTKGCRVCNMIEGGVTPLRTPEELKEMGFHLIVHSLTALYASARALIAGVLDALKFPVLVFINSRTDGVRPARFSANYGAKFAEPLRAMVMGAPLEDARHLAQRCDRMRQEAEAQAIEVSKCQAKARERAPGINSQQLFPHVRPIVCFMGLRASHKI</sequence>
<dbReference type="AlphaFoldDB" id="A0A6A3AN08"/>
<name>A0A6A3AN08_HIBSY</name>
<protein>
    <submittedName>
        <fullName evidence="1">Uncharacterized protein</fullName>
    </submittedName>
</protein>
<dbReference type="PANTHER" id="PTHR42905:SF5">
    <property type="entry name" value="CARBOXYVINYL-CARBOXYPHOSPHONATE PHOSPHORYLMUTASE, CHLOROPLASTIC"/>
    <property type="match status" value="1"/>
</dbReference>
<dbReference type="PANTHER" id="PTHR42905">
    <property type="entry name" value="PHOSPHOENOLPYRUVATE CARBOXYLASE"/>
    <property type="match status" value="1"/>
</dbReference>
<reference evidence="1" key="1">
    <citation type="submission" date="2019-09" db="EMBL/GenBank/DDBJ databases">
        <title>Draft genome information of white flower Hibiscus syriacus.</title>
        <authorList>
            <person name="Kim Y.-M."/>
        </authorList>
    </citation>
    <scope>NUCLEOTIDE SEQUENCE [LARGE SCALE GENOMIC DNA]</scope>
    <source>
        <strain evidence="1">YM2019G1</strain>
    </source>
</reference>
<organism evidence="1 2">
    <name type="scientific">Hibiscus syriacus</name>
    <name type="common">Rose of Sharon</name>
    <dbReference type="NCBI Taxonomy" id="106335"/>
    <lineage>
        <taxon>Eukaryota</taxon>
        <taxon>Viridiplantae</taxon>
        <taxon>Streptophyta</taxon>
        <taxon>Embryophyta</taxon>
        <taxon>Tracheophyta</taxon>
        <taxon>Spermatophyta</taxon>
        <taxon>Magnoliopsida</taxon>
        <taxon>eudicotyledons</taxon>
        <taxon>Gunneridae</taxon>
        <taxon>Pentapetalae</taxon>
        <taxon>rosids</taxon>
        <taxon>malvids</taxon>
        <taxon>Malvales</taxon>
        <taxon>Malvaceae</taxon>
        <taxon>Malvoideae</taxon>
        <taxon>Hibiscus</taxon>
    </lineage>
</organism>
<dbReference type="Proteomes" id="UP000436088">
    <property type="component" value="Unassembled WGS sequence"/>
</dbReference>
<evidence type="ECO:0000313" key="2">
    <source>
        <dbReference type="Proteomes" id="UP000436088"/>
    </source>
</evidence>
<dbReference type="InterPro" id="IPR015813">
    <property type="entry name" value="Pyrv/PenolPyrv_kinase-like_dom"/>
</dbReference>